<keyword evidence="3" id="KW-1185">Reference proteome</keyword>
<evidence type="ECO:0000313" key="3">
    <source>
        <dbReference type="Proteomes" id="UP000199679"/>
    </source>
</evidence>
<name>A0A1H1SKZ6_MUCMA</name>
<reference evidence="2 3" key="1">
    <citation type="submission" date="2016-10" db="EMBL/GenBank/DDBJ databases">
        <authorList>
            <person name="de Groot N.N."/>
        </authorList>
    </citation>
    <scope>NUCLEOTIDE SEQUENCE [LARGE SCALE GENOMIC DNA]</scope>
    <source>
        <strain evidence="2 3">MP1X4</strain>
    </source>
</reference>
<feature type="transmembrane region" description="Helical" evidence="1">
    <location>
        <begin position="21"/>
        <end position="40"/>
    </location>
</feature>
<keyword evidence="1" id="KW-0812">Transmembrane</keyword>
<evidence type="ECO:0000256" key="1">
    <source>
        <dbReference type="SAM" id="Phobius"/>
    </source>
</evidence>
<dbReference type="EMBL" id="LT629740">
    <property type="protein sequence ID" value="SDS48612.1"/>
    <property type="molecule type" value="Genomic_DNA"/>
</dbReference>
<proteinExistence type="predicted"/>
<sequence length="45" mass="5341">MKTAMNGFMRDEPIFVRREMLIKTSLLPNAFSALSFYIYYSLFLN</sequence>
<dbReference type="AlphaFoldDB" id="A0A1H1SKZ6"/>
<accession>A0A1H1SKZ6</accession>
<keyword evidence="1" id="KW-1133">Transmembrane helix</keyword>
<gene>
    <name evidence="2" type="ORF">SAMN05216490_1240</name>
</gene>
<keyword evidence="1" id="KW-0472">Membrane</keyword>
<evidence type="ECO:0000313" key="2">
    <source>
        <dbReference type="EMBL" id="SDS48612.1"/>
    </source>
</evidence>
<protein>
    <submittedName>
        <fullName evidence="2">Uncharacterized protein</fullName>
    </submittedName>
</protein>
<dbReference type="STRING" id="652787.SAMN05216490_1240"/>
<organism evidence="2 3">
    <name type="scientific">Mucilaginibacter mallensis</name>
    <dbReference type="NCBI Taxonomy" id="652787"/>
    <lineage>
        <taxon>Bacteria</taxon>
        <taxon>Pseudomonadati</taxon>
        <taxon>Bacteroidota</taxon>
        <taxon>Sphingobacteriia</taxon>
        <taxon>Sphingobacteriales</taxon>
        <taxon>Sphingobacteriaceae</taxon>
        <taxon>Mucilaginibacter</taxon>
    </lineage>
</organism>
<dbReference type="Proteomes" id="UP000199679">
    <property type="component" value="Chromosome I"/>
</dbReference>